<feature type="domain" description="FHA" evidence="11">
    <location>
        <begin position="245"/>
        <end position="296"/>
    </location>
</feature>
<comment type="cofactor">
    <cofactor evidence="2">
        <name>Mg(2+)</name>
        <dbReference type="ChEBI" id="CHEBI:18420"/>
    </cofactor>
</comment>
<dbReference type="GO" id="GO:0004722">
    <property type="term" value="F:protein serine/threonine phosphatase activity"/>
    <property type="evidence" value="ECO:0007669"/>
    <property type="project" value="UniProtKB-EC"/>
</dbReference>
<evidence type="ECO:0000256" key="2">
    <source>
        <dbReference type="ARBA" id="ARBA00001946"/>
    </source>
</evidence>
<evidence type="ECO:0000256" key="7">
    <source>
        <dbReference type="ARBA" id="ARBA00022912"/>
    </source>
</evidence>
<evidence type="ECO:0000259" key="11">
    <source>
        <dbReference type="PROSITE" id="PS50006"/>
    </source>
</evidence>
<dbReference type="CDD" id="cd22678">
    <property type="entry name" value="FHA_PP2C70-like"/>
    <property type="match status" value="1"/>
</dbReference>
<dbReference type="PANTHER" id="PTHR13832:SF643">
    <property type="entry name" value="PROTEIN PHOSPHATASE 2C-RELATED"/>
    <property type="match status" value="1"/>
</dbReference>
<proteinExistence type="predicted"/>
<keyword evidence="10" id="KW-1133">Transmembrane helix</keyword>
<name>A0A218WPR1_PUNGR</name>
<dbReference type="InterPro" id="IPR036457">
    <property type="entry name" value="PPM-type-like_dom_sf"/>
</dbReference>
<feature type="region of interest" description="Disordered" evidence="9">
    <location>
        <begin position="189"/>
        <end position="211"/>
    </location>
</feature>
<sequence length="650" mass="70705">MTMAMMTGMSIVGVGLGHGHGGGGGGGGGGGDGVAVSSSSAGVIGACVAVLLMLFFILLLLFLACKPWRFLSPFRSSLTHHHRNSLKAEDLERPLVPDRADLVQEQGNESARNYEFEGLRLQAEEYLSSPRLEGLVHKQRVPSLSSHVNQGDSVVLDVVPDIPEDAYLGQTLKRPYVINRSIEERKRSRIEDLTPSVGSDGSGLQASSQKDIGDQRSCLTLEVVSGPSQGMSCSIRSSDTKRLPLTLGRVPPSDLQLKDSEVSGKHAMINWNLNKLKWELLDMGSLNGTLLNAQPINHPDSSIRHWGDPMELADGDIITLGTTSNVSVQITSQTEDNIPFGVGMASDPMALRRGGKKLAMEDVCYYQWPLPGLDQFGVFGICDGHGGAAAAKSASKSVILSQLDFFILLCAVISSPNNTSLSRIIPEMIASLLSDSLNREKVLSLCDASHILRDAFYRAEACMDHYYEGCTATVLLIWADGNGNFFAQCANIGDSACIVNIDEKLIKMTEDHRIVSQSERLRIREMGEPLREGETRLCGLNLARMLGDKFIKQQDKRFSAEPYVSQVVHVDRASRAFALMASDGLWDVISLKKATQLVLQAKERHTANGEDLAEKVATLLLSEARNLRTKDNTSIIFLDFSTTSPCNVDS</sequence>
<dbReference type="GO" id="GO:0046872">
    <property type="term" value="F:metal ion binding"/>
    <property type="evidence" value="ECO:0007669"/>
    <property type="project" value="UniProtKB-KW"/>
</dbReference>
<dbReference type="SMART" id="SM00332">
    <property type="entry name" value="PP2Cc"/>
    <property type="match status" value="1"/>
</dbReference>
<evidence type="ECO:0000259" key="12">
    <source>
        <dbReference type="PROSITE" id="PS51746"/>
    </source>
</evidence>
<evidence type="ECO:0000313" key="14">
    <source>
        <dbReference type="Proteomes" id="UP000197138"/>
    </source>
</evidence>
<dbReference type="Gene3D" id="2.60.200.20">
    <property type="match status" value="1"/>
</dbReference>
<keyword evidence="10" id="KW-0812">Transmembrane</keyword>
<keyword evidence="5" id="KW-0378">Hydrolase</keyword>
<dbReference type="Proteomes" id="UP000197138">
    <property type="component" value="Unassembled WGS sequence"/>
</dbReference>
<evidence type="ECO:0000256" key="5">
    <source>
        <dbReference type="ARBA" id="ARBA00022801"/>
    </source>
</evidence>
<keyword evidence="7" id="KW-0904">Protein phosphatase</keyword>
<dbReference type="SUPFAM" id="SSF49879">
    <property type="entry name" value="SMAD/FHA domain"/>
    <property type="match status" value="1"/>
</dbReference>
<dbReference type="InterPro" id="IPR000253">
    <property type="entry name" value="FHA_dom"/>
</dbReference>
<dbReference type="PANTHER" id="PTHR13832">
    <property type="entry name" value="PROTEIN PHOSPHATASE 2C"/>
    <property type="match status" value="1"/>
</dbReference>
<evidence type="ECO:0000256" key="6">
    <source>
        <dbReference type="ARBA" id="ARBA00022842"/>
    </source>
</evidence>
<dbReference type="SMART" id="SM00240">
    <property type="entry name" value="FHA"/>
    <property type="match status" value="1"/>
</dbReference>
<dbReference type="PROSITE" id="PS01032">
    <property type="entry name" value="PPM_1"/>
    <property type="match status" value="1"/>
</dbReference>
<dbReference type="Pfam" id="PF00481">
    <property type="entry name" value="PP2C"/>
    <property type="match status" value="1"/>
</dbReference>
<evidence type="ECO:0000256" key="9">
    <source>
        <dbReference type="SAM" id="MobiDB-lite"/>
    </source>
</evidence>
<comment type="cofactor">
    <cofactor evidence="1">
        <name>Mn(2+)</name>
        <dbReference type="ChEBI" id="CHEBI:29035"/>
    </cofactor>
</comment>
<accession>A0A218WPR1</accession>
<dbReference type="PROSITE" id="PS51746">
    <property type="entry name" value="PPM_2"/>
    <property type="match status" value="1"/>
</dbReference>
<organism evidence="13 14">
    <name type="scientific">Punica granatum</name>
    <name type="common">Pomegranate</name>
    <dbReference type="NCBI Taxonomy" id="22663"/>
    <lineage>
        <taxon>Eukaryota</taxon>
        <taxon>Viridiplantae</taxon>
        <taxon>Streptophyta</taxon>
        <taxon>Embryophyta</taxon>
        <taxon>Tracheophyta</taxon>
        <taxon>Spermatophyta</taxon>
        <taxon>Magnoliopsida</taxon>
        <taxon>eudicotyledons</taxon>
        <taxon>Gunneridae</taxon>
        <taxon>Pentapetalae</taxon>
        <taxon>rosids</taxon>
        <taxon>malvids</taxon>
        <taxon>Myrtales</taxon>
        <taxon>Lythraceae</taxon>
        <taxon>Punica</taxon>
    </lineage>
</organism>
<feature type="transmembrane region" description="Helical" evidence="10">
    <location>
        <begin position="43"/>
        <end position="65"/>
    </location>
</feature>
<dbReference type="Pfam" id="PF00498">
    <property type="entry name" value="FHA"/>
    <property type="match status" value="1"/>
</dbReference>
<keyword evidence="8" id="KW-0464">Manganese</keyword>
<keyword evidence="4" id="KW-0479">Metal-binding</keyword>
<feature type="compositionally biased region" description="Polar residues" evidence="9">
    <location>
        <begin position="196"/>
        <end position="210"/>
    </location>
</feature>
<dbReference type="FunFam" id="2.60.200.20:FF:000035">
    <property type="entry name" value="Protein phosphatase 2C 70"/>
    <property type="match status" value="1"/>
</dbReference>
<dbReference type="EMBL" id="MTKT01003794">
    <property type="protein sequence ID" value="OWM74221.1"/>
    <property type="molecule type" value="Genomic_DNA"/>
</dbReference>
<evidence type="ECO:0000256" key="8">
    <source>
        <dbReference type="ARBA" id="ARBA00023211"/>
    </source>
</evidence>
<dbReference type="EC" id="3.1.3.16" evidence="3"/>
<dbReference type="InterPro" id="IPR000222">
    <property type="entry name" value="PP2C_BS"/>
</dbReference>
<dbReference type="InterPro" id="IPR008984">
    <property type="entry name" value="SMAD_FHA_dom_sf"/>
</dbReference>
<evidence type="ECO:0000256" key="1">
    <source>
        <dbReference type="ARBA" id="ARBA00001936"/>
    </source>
</evidence>
<keyword evidence="6" id="KW-0460">Magnesium</keyword>
<evidence type="ECO:0000256" key="4">
    <source>
        <dbReference type="ARBA" id="ARBA00022723"/>
    </source>
</evidence>
<dbReference type="SUPFAM" id="SSF81606">
    <property type="entry name" value="PP2C-like"/>
    <property type="match status" value="1"/>
</dbReference>
<evidence type="ECO:0000256" key="3">
    <source>
        <dbReference type="ARBA" id="ARBA00013081"/>
    </source>
</evidence>
<dbReference type="CDD" id="cd00143">
    <property type="entry name" value="PP2Cc"/>
    <property type="match status" value="1"/>
</dbReference>
<evidence type="ECO:0000256" key="10">
    <source>
        <dbReference type="SAM" id="Phobius"/>
    </source>
</evidence>
<evidence type="ECO:0000313" key="13">
    <source>
        <dbReference type="EMBL" id="OWM74221.1"/>
    </source>
</evidence>
<gene>
    <name evidence="13" type="ORF">CDL15_Pgr008534</name>
</gene>
<dbReference type="InterPro" id="IPR015655">
    <property type="entry name" value="PP2C"/>
</dbReference>
<dbReference type="PROSITE" id="PS50006">
    <property type="entry name" value="FHA_DOMAIN"/>
    <property type="match status" value="1"/>
</dbReference>
<keyword evidence="10" id="KW-0472">Membrane</keyword>
<dbReference type="Gene3D" id="3.60.40.10">
    <property type="entry name" value="PPM-type phosphatase domain"/>
    <property type="match status" value="1"/>
</dbReference>
<protein>
    <recommendedName>
        <fullName evidence="3">protein-serine/threonine phosphatase</fullName>
        <ecNumber evidence="3">3.1.3.16</ecNumber>
    </recommendedName>
</protein>
<dbReference type="AlphaFoldDB" id="A0A218WPR1"/>
<comment type="caution">
    <text evidence="13">The sequence shown here is derived from an EMBL/GenBank/DDBJ whole genome shotgun (WGS) entry which is preliminary data.</text>
</comment>
<dbReference type="InterPro" id="IPR001932">
    <property type="entry name" value="PPM-type_phosphatase-like_dom"/>
</dbReference>
<reference evidence="14" key="1">
    <citation type="journal article" date="2017" name="Plant J.">
        <title>The pomegranate (Punica granatum L.) genome and the genomics of punicalagin biosynthesis.</title>
        <authorList>
            <person name="Qin G."/>
            <person name="Xu C."/>
            <person name="Ming R."/>
            <person name="Tang H."/>
            <person name="Guyot R."/>
            <person name="Kramer E.M."/>
            <person name="Hu Y."/>
            <person name="Yi X."/>
            <person name="Qi Y."/>
            <person name="Xu X."/>
            <person name="Gao Z."/>
            <person name="Pan H."/>
            <person name="Jian J."/>
            <person name="Tian Y."/>
            <person name="Yue Z."/>
            <person name="Xu Y."/>
        </authorList>
    </citation>
    <scope>NUCLEOTIDE SEQUENCE [LARGE SCALE GENOMIC DNA]</scope>
    <source>
        <strain evidence="14">cv. Dabenzi</strain>
    </source>
</reference>
<feature type="domain" description="PPM-type phosphatase" evidence="12">
    <location>
        <begin position="341"/>
        <end position="640"/>
    </location>
</feature>